<dbReference type="InterPro" id="IPR003838">
    <property type="entry name" value="ABC3_permease_C"/>
</dbReference>
<keyword evidence="5 7" id="KW-0472">Membrane</keyword>
<evidence type="ECO:0000256" key="1">
    <source>
        <dbReference type="ARBA" id="ARBA00004651"/>
    </source>
</evidence>
<name>A0ABR9D843_9GAMM</name>
<evidence type="ECO:0000256" key="5">
    <source>
        <dbReference type="ARBA" id="ARBA00023136"/>
    </source>
</evidence>
<feature type="transmembrane region" description="Helical" evidence="7">
    <location>
        <begin position="270"/>
        <end position="294"/>
    </location>
</feature>
<evidence type="ECO:0000259" key="8">
    <source>
        <dbReference type="Pfam" id="PF02687"/>
    </source>
</evidence>
<keyword evidence="2" id="KW-1003">Cell membrane</keyword>
<evidence type="ECO:0000256" key="2">
    <source>
        <dbReference type="ARBA" id="ARBA00022475"/>
    </source>
</evidence>
<evidence type="ECO:0000256" key="4">
    <source>
        <dbReference type="ARBA" id="ARBA00022989"/>
    </source>
</evidence>
<feature type="transmembrane region" description="Helical" evidence="7">
    <location>
        <begin position="329"/>
        <end position="352"/>
    </location>
</feature>
<keyword evidence="3 7" id="KW-0812">Transmembrane</keyword>
<evidence type="ECO:0000256" key="3">
    <source>
        <dbReference type="ARBA" id="ARBA00022692"/>
    </source>
</evidence>
<dbReference type="Pfam" id="PF02687">
    <property type="entry name" value="FtsX"/>
    <property type="match status" value="1"/>
</dbReference>
<dbReference type="PANTHER" id="PTHR30572:SF4">
    <property type="entry name" value="ABC TRANSPORTER PERMEASE YTRF"/>
    <property type="match status" value="1"/>
</dbReference>
<evidence type="ECO:0000313" key="10">
    <source>
        <dbReference type="EMBL" id="MBD9359282.1"/>
    </source>
</evidence>
<evidence type="ECO:0000313" key="11">
    <source>
        <dbReference type="Proteomes" id="UP000641152"/>
    </source>
</evidence>
<comment type="subcellular location">
    <subcellularLocation>
        <location evidence="1">Cell membrane</location>
        <topology evidence="1">Multi-pass membrane protein</topology>
    </subcellularLocation>
</comment>
<accession>A0ABR9D843</accession>
<feature type="transmembrane region" description="Helical" evidence="7">
    <location>
        <begin position="21"/>
        <end position="41"/>
    </location>
</feature>
<sequence length="401" mass="42768">MLSKDLLLQAGKAIRTQPLRAALIILAMSIGVAAVNVLTALGDSARNYVVHEFESLGTHLVIVLPGRTETTGGHPPLFGETPRDLTLDDAAALFRSKHVAAIAPVSIGSAPVSVGGLERETNVMGSTHALLRVRHLTMAQGQFLPEADADKEVSVCVIGKKISEELFAHQQTVGQWLRINDRRFRVIGVLAKEGQSIGTGFDELIIVPVASAQALFDSHSLFRILIEAHSEAAMYKAVDEVRNIIKLRHEGEDDVTVITQDSVVNTFDKILTALTFTVAGIAAVSLAVAGVLVMNVMLVSVSQRTAEIGLLKALGATQGQLQRWFLCEAALLSLAGALVGSVIGQFGILILQWLYPNFPVALPIWARVSALAVALVTGLVFGVLPARKAARLDPVAALARR</sequence>
<comment type="similarity">
    <text evidence="6">Belongs to the ABC-4 integral membrane protein family.</text>
</comment>
<evidence type="ECO:0000259" key="9">
    <source>
        <dbReference type="Pfam" id="PF12704"/>
    </source>
</evidence>
<dbReference type="PANTHER" id="PTHR30572">
    <property type="entry name" value="MEMBRANE COMPONENT OF TRANSPORTER-RELATED"/>
    <property type="match status" value="1"/>
</dbReference>
<dbReference type="Proteomes" id="UP000641152">
    <property type="component" value="Unassembled WGS sequence"/>
</dbReference>
<feature type="domain" description="ABC3 transporter permease C-terminal" evidence="8">
    <location>
        <begin position="281"/>
        <end position="394"/>
    </location>
</feature>
<dbReference type="RefSeq" id="WP_192392190.1">
    <property type="nucleotide sequence ID" value="NZ_CAJHIU010000001.1"/>
</dbReference>
<evidence type="ECO:0000256" key="6">
    <source>
        <dbReference type="ARBA" id="ARBA00038076"/>
    </source>
</evidence>
<gene>
    <name evidence="10" type="ORF">EBB_01725</name>
</gene>
<reference evidence="10 11" key="1">
    <citation type="submission" date="2020-09" db="EMBL/GenBank/DDBJ databases">
        <title>Methylomonas albis sp. nov. and Methylomonas fluvii sp. nov.: Two cold-adapted methanotrophs from the River Elbe and an amended description of Methylovulum psychrotolerans strain Eb1.</title>
        <authorList>
            <person name="Bussmann I.K."/>
            <person name="Klings K.-W."/>
            <person name="Warnstedt J."/>
            <person name="Hoppert M."/>
            <person name="Saborowski A."/>
            <person name="Horn F."/>
            <person name="Liebner S."/>
        </authorList>
    </citation>
    <scope>NUCLEOTIDE SEQUENCE [LARGE SCALE GENOMIC DNA]</scope>
    <source>
        <strain evidence="10 11">EbB</strain>
    </source>
</reference>
<feature type="domain" description="MacB-like periplasmic core" evidence="9">
    <location>
        <begin position="22"/>
        <end position="243"/>
    </location>
</feature>
<dbReference type="InterPro" id="IPR050250">
    <property type="entry name" value="Macrolide_Exporter_MacB"/>
</dbReference>
<dbReference type="InterPro" id="IPR025857">
    <property type="entry name" value="MacB_PCD"/>
</dbReference>
<organism evidence="10 11">
    <name type="scientific">Methylomonas fluvii</name>
    <dbReference type="NCBI Taxonomy" id="1854564"/>
    <lineage>
        <taxon>Bacteria</taxon>
        <taxon>Pseudomonadati</taxon>
        <taxon>Pseudomonadota</taxon>
        <taxon>Gammaproteobacteria</taxon>
        <taxon>Methylococcales</taxon>
        <taxon>Methylococcaceae</taxon>
        <taxon>Methylomonas</taxon>
    </lineage>
</organism>
<keyword evidence="4 7" id="KW-1133">Transmembrane helix</keyword>
<comment type="caution">
    <text evidence="10">The sequence shown here is derived from an EMBL/GenBank/DDBJ whole genome shotgun (WGS) entry which is preliminary data.</text>
</comment>
<dbReference type="Pfam" id="PF12704">
    <property type="entry name" value="MacB_PCD"/>
    <property type="match status" value="1"/>
</dbReference>
<feature type="transmembrane region" description="Helical" evidence="7">
    <location>
        <begin position="364"/>
        <end position="384"/>
    </location>
</feature>
<keyword evidence="11" id="KW-1185">Reference proteome</keyword>
<protein>
    <submittedName>
        <fullName evidence="10">ABC transporter permease</fullName>
    </submittedName>
</protein>
<proteinExistence type="inferred from homology"/>
<dbReference type="EMBL" id="JACXST010000001">
    <property type="protein sequence ID" value="MBD9359282.1"/>
    <property type="molecule type" value="Genomic_DNA"/>
</dbReference>
<evidence type="ECO:0000256" key="7">
    <source>
        <dbReference type="SAM" id="Phobius"/>
    </source>
</evidence>